<evidence type="ECO:0000259" key="4">
    <source>
        <dbReference type="Pfam" id="PF23166"/>
    </source>
</evidence>
<feature type="domain" description="CRAL-TRIO" evidence="3">
    <location>
        <begin position="172"/>
        <end position="258"/>
    </location>
</feature>
<dbReference type="PANTHER" id="PTHR47041:SF2">
    <property type="entry name" value="SEC14 CYTOSOLIC FACTOR FAMILY PROTEIN _ PHOSPHOGLYCERIDE TRANSFER FAMILY PROTEIN"/>
    <property type="match status" value="1"/>
</dbReference>
<dbReference type="Gene3D" id="3.40.525.10">
    <property type="entry name" value="CRAL-TRIO lipid binding domain"/>
    <property type="match status" value="1"/>
</dbReference>
<dbReference type="Pfam" id="PF23166">
    <property type="entry name" value="Ig_N_CWD1"/>
    <property type="match status" value="1"/>
</dbReference>
<dbReference type="IntAct" id="A0A1D6M9L3">
    <property type="interactions" value="47"/>
</dbReference>
<evidence type="ECO:0000256" key="1">
    <source>
        <dbReference type="ARBA" id="ARBA00022723"/>
    </source>
</evidence>
<dbReference type="GO" id="GO:0046872">
    <property type="term" value="F:metal ion binding"/>
    <property type="evidence" value="ECO:0007669"/>
    <property type="project" value="UniProtKB-KW"/>
</dbReference>
<evidence type="ECO:0000256" key="2">
    <source>
        <dbReference type="ARBA" id="ARBA00023277"/>
    </source>
</evidence>
<organism evidence="5">
    <name type="scientific">Zea mays</name>
    <name type="common">Maize</name>
    <dbReference type="NCBI Taxonomy" id="4577"/>
    <lineage>
        <taxon>Eukaryota</taxon>
        <taxon>Viridiplantae</taxon>
        <taxon>Streptophyta</taxon>
        <taxon>Embryophyta</taxon>
        <taxon>Tracheophyta</taxon>
        <taxon>Spermatophyta</taxon>
        <taxon>Magnoliopsida</taxon>
        <taxon>Liliopsida</taxon>
        <taxon>Poales</taxon>
        <taxon>Poaceae</taxon>
        <taxon>PACMAD clade</taxon>
        <taxon>Panicoideae</taxon>
        <taxon>Andropogonodae</taxon>
        <taxon>Andropogoneae</taxon>
        <taxon>Tripsacinae</taxon>
        <taxon>Zea</taxon>
    </lineage>
</organism>
<dbReference type="InParanoid" id="A0A1D6M9L3"/>
<dbReference type="InterPro" id="IPR001251">
    <property type="entry name" value="CRAL-TRIO_dom"/>
</dbReference>
<protein>
    <submittedName>
        <fullName evidence="5">SEC14 cytosolic factor family protein / phosphoglyceride transfer family protein</fullName>
    </submittedName>
</protein>
<evidence type="ECO:0000313" key="5">
    <source>
        <dbReference type="EMBL" id="AQK87419.1"/>
    </source>
</evidence>
<name>A0A1D6M9L3_MAIZE</name>
<keyword evidence="1" id="KW-0479">Metal-binding</keyword>
<dbReference type="ExpressionAtlas" id="A0A1D6M9L3">
    <property type="expression patterns" value="baseline and differential"/>
</dbReference>
<evidence type="ECO:0000259" key="3">
    <source>
        <dbReference type="Pfam" id="PF00650"/>
    </source>
</evidence>
<dbReference type="SMR" id="A0A1D6M9L3"/>
<gene>
    <name evidence="5" type="ORF">ZEAMMB73_Zm00001d038675</name>
</gene>
<dbReference type="AlphaFoldDB" id="A0A1D6M9L3"/>
<dbReference type="Pfam" id="PF00650">
    <property type="entry name" value="CRAL_TRIO"/>
    <property type="match status" value="1"/>
</dbReference>
<dbReference type="InterPro" id="IPR036865">
    <property type="entry name" value="CRAL-TRIO_dom_sf"/>
</dbReference>
<sequence length="439" mass="48241">MAMPRVPGQQLLTPRKLWLSFQDHAECTELGQSLADFGKAIKLLGSCEGDLMEKVFSEVGSKSEMLSIKLQREVFALPPPAFVQICLRAFLGGGGDGGATGPTQSAAHTIGADGQTQSVLKAIRADGQTQLSHEIALELSQRSAAAGLRPIGAVVFMQRGVLKVCLRTTDSTVNTSEIAKVCHHLSQIDHGVVNLINEEDSRITVLLDCHGISPFRFPMQMMRSFITVVQENYPNRLGVLFVIRLPPVVRVIAQTFLQIAISHGIRGDEDDIASKSAPPASIDGARYGFEPPVLQSSHQVIIEGFTGRRSEHSSSIPKLTSLVNPFWCYLTNITKVILAFCCSLCASDSARGKNLHVDGVDQKNGKVEDIRTILNIAAYSIRDWILPSRQPDRTTVYKNRALRTPFVKLGHNSTLRIEIDDHVVQDIESLIFDDTHNKW</sequence>
<reference evidence="5" key="1">
    <citation type="submission" date="2015-12" db="EMBL/GenBank/DDBJ databases">
        <title>Update maize B73 reference genome by single molecule sequencing technologies.</title>
        <authorList>
            <consortium name="Maize Genome Sequencing Project"/>
            <person name="Ware D."/>
        </authorList>
    </citation>
    <scope>NUCLEOTIDE SEQUENCE</scope>
    <source>
        <tissue evidence="5">Seedling</tissue>
    </source>
</reference>
<dbReference type="EMBL" id="CM000782">
    <property type="protein sequence ID" value="AQK87419.1"/>
    <property type="molecule type" value="Genomic_DNA"/>
</dbReference>
<proteinExistence type="predicted"/>
<dbReference type="PANTHER" id="PTHR47041">
    <property type="entry name" value="SEC14 CYTOSOLIC FACTOR FAMILY PROTEIN / PHOSPHOGLYCERIDE TRANSFER FAMILY PROTEIN"/>
    <property type="match status" value="1"/>
</dbReference>
<feature type="domain" description="Alpha-glucan water dikinase-like N-terminal Ig-like" evidence="4">
    <location>
        <begin position="382"/>
        <end position="439"/>
    </location>
</feature>
<dbReference type="CDD" id="cd00170">
    <property type="entry name" value="SEC14"/>
    <property type="match status" value="1"/>
</dbReference>
<accession>A0A1D6M9L3</accession>
<keyword evidence="2" id="KW-0119">Carbohydrate metabolism</keyword>
<dbReference type="SUPFAM" id="SSF52087">
    <property type="entry name" value="CRAL/TRIO domain"/>
    <property type="match status" value="1"/>
</dbReference>
<dbReference type="InterPro" id="IPR056301">
    <property type="entry name" value="GWD-like_N_Ig"/>
</dbReference>